<proteinExistence type="predicted"/>
<name>A0A2W1LET5_9BACL</name>
<feature type="domain" description="Methyltransferase type 12" evidence="2">
    <location>
        <begin position="43"/>
        <end position="137"/>
    </location>
</feature>
<dbReference type="InterPro" id="IPR013217">
    <property type="entry name" value="Methyltransf_12"/>
</dbReference>
<comment type="caution">
    <text evidence="3">The sequence shown here is derived from an EMBL/GenBank/DDBJ whole genome shotgun (WGS) entry which is preliminary data.</text>
</comment>
<dbReference type="AlphaFoldDB" id="A0A2W1LET5"/>
<evidence type="ECO:0000313" key="4">
    <source>
        <dbReference type="Proteomes" id="UP000249522"/>
    </source>
</evidence>
<dbReference type="SUPFAM" id="SSF53335">
    <property type="entry name" value="S-adenosyl-L-methionine-dependent methyltransferases"/>
    <property type="match status" value="1"/>
</dbReference>
<organism evidence="3 4">
    <name type="scientific">Paenibacillus sambharensis</name>
    <dbReference type="NCBI Taxonomy" id="1803190"/>
    <lineage>
        <taxon>Bacteria</taxon>
        <taxon>Bacillati</taxon>
        <taxon>Bacillota</taxon>
        <taxon>Bacilli</taxon>
        <taxon>Bacillales</taxon>
        <taxon>Paenibacillaceae</taxon>
        <taxon>Paenibacillus</taxon>
    </lineage>
</organism>
<dbReference type="Pfam" id="PF08242">
    <property type="entry name" value="Methyltransf_12"/>
    <property type="match status" value="1"/>
</dbReference>
<dbReference type="RefSeq" id="WP_111149821.1">
    <property type="nucleotide sequence ID" value="NZ_QKRB01000063.1"/>
</dbReference>
<accession>A0A2W1LET5</accession>
<sequence>MGNTDIFETIAGSYDTPDRIQIAKVISNAIREYVDNGKDKSAIDFGCGTGLVGLDLIDEFGHMTFLDTSANMLEQIDRKLADAGIRNASTLCVDFETESRSDLHADYVIMAQVLLHIPDIEPVLSRLYEVLNPGGHLLIADFDKNENVQSDKVHNGFDQEELARLMTTIGYKDVTSRTIYTGEKIFMNQDASLFIMDCRK</sequence>
<reference evidence="3 4" key="1">
    <citation type="submission" date="2018-06" db="EMBL/GenBank/DDBJ databases">
        <title>Paenibacillus imtechensis sp. nov.</title>
        <authorList>
            <person name="Pinnaka A.K."/>
            <person name="Singh H."/>
            <person name="Kaur M."/>
        </authorList>
    </citation>
    <scope>NUCLEOTIDE SEQUENCE [LARGE SCALE GENOMIC DNA]</scope>
    <source>
        <strain evidence="3 4">SMB1</strain>
    </source>
</reference>
<evidence type="ECO:0000256" key="1">
    <source>
        <dbReference type="ARBA" id="ARBA00022679"/>
    </source>
</evidence>
<keyword evidence="4" id="KW-1185">Reference proteome</keyword>
<keyword evidence="1 3" id="KW-0808">Transferase</keyword>
<protein>
    <submittedName>
        <fullName evidence="3">Methyltransferase type 12</fullName>
    </submittedName>
</protein>
<dbReference type="Proteomes" id="UP000249522">
    <property type="component" value="Unassembled WGS sequence"/>
</dbReference>
<dbReference type="EMBL" id="QKRB01000063">
    <property type="protein sequence ID" value="PZD92894.1"/>
    <property type="molecule type" value="Genomic_DNA"/>
</dbReference>
<dbReference type="PANTHER" id="PTHR43861:SF3">
    <property type="entry name" value="PUTATIVE (AFU_ORTHOLOGUE AFUA_2G14390)-RELATED"/>
    <property type="match status" value="1"/>
</dbReference>
<dbReference type="CDD" id="cd02440">
    <property type="entry name" value="AdoMet_MTases"/>
    <property type="match status" value="1"/>
</dbReference>
<dbReference type="GO" id="GO:0032259">
    <property type="term" value="P:methylation"/>
    <property type="evidence" value="ECO:0007669"/>
    <property type="project" value="UniProtKB-KW"/>
</dbReference>
<dbReference type="GO" id="GO:0008168">
    <property type="term" value="F:methyltransferase activity"/>
    <property type="evidence" value="ECO:0007669"/>
    <property type="project" value="UniProtKB-KW"/>
</dbReference>
<dbReference type="Gene3D" id="3.40.50.150">
    <property type="entry name" value="Vaccinia Virus protein VP39"/>
    <property type="match status" value="1"/>
</dbReference>
<evidence type="ECO:0000313" key="3">
    <source>
        <dbReference type="EMBL" id="PZD92894.1"/>
    </source>
</evidence>
<dbReference type="PANTHER" id="PTHR43861">
    <property type="entry name" value="TRANS-ACONITATE 2-METHYLTRANSFERASE-RELATED"/>
    <property type="match status" value="1"/>
</dbReference>
<evidence type="ECO:0000259" key="2">
    <source>
        <dbReference type="Pfam" id="PF08242"/>
    </source>
</evidence>
<keyword evidence="3" id="KW-0489">Methyltransferase</keyword>
<dbReference type="OrthoDB" id="9791837at2"/>
<gene>
    <name evidence="3" type="ORF">DNH61_25700</name>
</gene>
<dbReference type="InterPro" id="IPR029063">
    <property type="entry name" value="SAM-dependent_MTases_sf"/>
</dbReference>